<dbReference type="GeneID" id="25567968"/>
<dbReference type="OrthoDB" id="1939111at2759"/>
<dbReference type="EMBL" id="GL349482">
    <property type="protein sequence ID" value="KNC53800.1"/>
    <property type="molecule type" value="Genomic_DNA"/>
</dbReference>
<organism evidence="4 5">
    <name type="scientific">Thecamonas trahens ATCC 50062</name>
    <dbReference type="NCBI Taxonomy" id="461836"/>
    <lineage>
        <taxon>Eukaryota</taxon>
        <taxon>Apusozoa</taxon>
        <taxon>Apusomonadida</taxon>
        <taxon>Apusomonadidae</taxon>
        <taxon>Thecamonas</taxon>
    </lineage>
</organism>
<dbReference type="InterPro" id="IPR001611">
    <property type="entry name" value="Leu-rich_rpt"/>
</dbReference>
<protein>
    <submittedName>
        <fullName evidence="4">Leucine-rich-repeat protein</fullName>
    </submittedName>
</protein>
<dbReference type="FunFam" id="3.80.10.10:FF:000041">
    <property type="entry name" value="LRR receptor-like serine/threonine-protein kinase ERECTA"/>
    <property type="match status" value="1"/>
</dbReference>
<keyword evidence="5" id="KW-1185">Reference proteome</keyword>
<dbReference type="InterPro" id="IPR032675">
    <property type="entry name" value="LRR_dom_sf"/>
</dbReference>
<accession>A0A0L0DNG4</accession>
<evidence type="ECO:0000256" key="2">
    <source>
        <dbReference type="ARBA" id="ARBA00022737"/>
    </source>
</evidence>
<dbReference type="PROSITE" id="PS51257">
    <property type="entry name" value="PROKAR_LIPOPROTEIN"/>
    <property type="match status" value="1"/>
</dbReference>
<keyword evidence="2" id="KW-0677">Repeat</keyword>
<reference evidence="4 5" key="1">
    <citation type="submission" date="2010-05" db="EMBL/GenBank/DDBJ databases">
        <title>The Genome Sequence of Thecamonas trahens ATCC 50062.</title>
        <authorList>
            <consortium name="The Broad Institute Genome Sequencing Platform"/>
            <person name="Russ C."/>
            <person name="Cuomo C."/>
            <person name="Shea T."/>
            <person name="Young S.K."/>
            <person name="Zeng Q."/>
            <person name="Koehrsen M."/>
            <person name="Haas B."/>
            <person name="Borodovsky M."/>
            <person name="Guigo R."/>
            <person name="Alvarado L."/>
            <person name="Berlin A."/>
            <person name="Bochicchio J."/>
            <person name="Borenstein D."/>
            <person name="Chapman S."/>
            <person name="Chen Z."/>
            <person name="Freedman E."/>
            <person name="Gellesch M."/>
            <person name="Goldberg J."/>
            <person name="Griggs A."/>
            <person name="Gujja S."/>
            <person name="Heilman E."/>
            <person name="Heiman D."/>
            <person name="Hepburn T."/>
            <person name="Howarth C."/>
            <person name="Jen D."/>
            <person name="Larson L."/>
            <person name="Mehta T."/>
            <person name="Park D."/>
            <person name="Pearson M."/>
            <person name="Roberts A."/>
            <person name="Saif S."/>
            <person name="Shenoy N."/>
            <person name="Sisk P."/>
            <person name="Stolte C."/>
            <person name="Sykes S."/>
            <person name="Thomson T."/>
            <person name="Walk T."/>
            <person name="White J."/>
            <person name="Yandava C."/>
            <person name="Burger G."/>
            <person name="Gray M.W."/>
            <person name="Holland P.W.H."/>
            <person name="King N."/>
            <person name="Lang F.B.F."/>
            <person name="Roger A.J."/>
            <person name="Ruiz-Trillo I."/>
            <person name="Lander E."/>
            <person name="Nusbaum C."/>
        </authorList>
    </citation>
    <scope>NUCLEOTIDE SEQUENCE [LARGE SCALE GENOMIC DNA]</scope>
    <source>
        <strain evidence="4 5">ATCC 50062</strain>
    </source>
</reference>
<evidence type="ECO:0000313" key="5">
    <source>
        <dbReference type="Proteomes" id="UP000054408"/>
    </source>
</evidence>
<name>A0A0L0DNG4_THETB</name>
<feature type="chain" id="PRO_5005537604" evidence="3">
    <location>
        <begin position="24"/>
        <end position="220"/>
    </location>
</feature>
<dbReference type="PANTHER" id="PTHR48007:SF4">
    <property type="entry name" value="LEUCINE-RICH REPEAT RECEPTOR-LIKE PROTEIN KINASE PXC1"/>
    <property type="match status" value="1"/>
</dbReference>
<dbReference type="AlphaFoldDB" id="A0A0L0DNG4"/>
<evidence type="ECO:0000256" key="3">
    <source>
        <dbReference type="SAM" id="SignalP"/>
    </source>
</evidence>
<feature type="signal peptide" evidence="3">
    <location>
        <begin position="1"/>
        <end position="23"/>
    </location>
</feature>
<dbReference type="RefSeq" id="XP_013754360.1">
    <property type="nucleotide sequence ID" value="XM_013898906.1"/>
</dbReference>
<keyword evidence="3" id="KW-0732">Signal</keyword>
<dbReference type="PANTHER" id="PTHR48007">
    <property type="entry name" value="LEUCINE-RICH REPEAT RECEPTOR-LIKE PROTEIN KINASE PXC1"/>
    <property type="match status" value="1"/>
</dbReference>
<proteinExistence type="predicted"/>
<dbReference type="InterPro" id="IPR046959">
    <property type="entry name" value="PRK1-6/SRF4-like"/>
</dbReference>
<gene>
    <name evidence="4" type="ORF">AMSG_09522</name>
</gene>
<dbReference type="Pfam" id="PF13855">
    <property type="entry name" value="LRR_8"/>
    <property type="match status" value="1"/>
</dbReference>
<sequence length="220" mass="22803">MWKTYLFGLAAVVLVCGCVGTSALDASEVTALGAMQAQWGKALGWTGSPEDACATDGAWRGLLCYSGHVVNIYLGGYSLSGSLPAAMGGLSHLEGLGMAFNALDGPIPASFANLLKLNVLELSSNALTGTIPASLLSLPSLERLALDTNFLSGSLPAHNISTSLISQGTFDAYRNELDGTIPDWICSMGSNKFDISSNSWSCPQPACCQNGSNSRCGPCL</sequence>
<dbReference type="SUPFAM" id="SSF52058">
    <property type="entry name" value="L domain-like"/>
    <property type="match status" value="1"/>
</dbReference>
<keyword evidence="1" id="KW-0433">Leucine-rich repeat</keyword>
<evidence type="ECO:0000313" key="4">
    <source>
        <dbReference type="EMBL" id="KNC53800.1"/>
    </source>
</evidence>
<evidence type="ECO:0000256" key="1">
    <source>
        <dbReference type="ARBA" id="ARBA00022614"/>
    </source>
</evidence>
<dbReference type="Proteomes" id="UP000054408">
    <property type="component" value="Unassembled WGS sequence"/>
</dbReference>
<dbReference type="Gene3D" id="3.80.10.10">
    <property type="entry name" value="Ribonuclease Inhibitor"/>
    <property type="match status" value="1"/>
</dbReference>
<dbReference type="STRING" id="461836.A0A0L0DNG4"/>